<dbReference type="InterPro" id="IPR015683">
    <property type="entry name" value="Ionotropic_Glu_rcpt"/>
</dbReference>
<feature type="domain" description="Ionotropic glutamate receptor C-terminal" evidence="12">
    <location>
        <begin position="111"/>
        <end position="379"/>
    </location>
</feature>
<dbReference type="GO" id="GO:0016020">
    <property type="term" value="C:membrane"/>
    <property type="evidence" value="ECO:0007669"/>
    <property type="project" value="UniProtKB-SubCell"/>
</dbReference>
<keyword evidence="9" id="KW-1071">Ligand-gated ion channel</keyword>
<evidence type="ECO:0000256" key="7">
    <source>
        <dbReference type="ARBA" id="ARBA00023170"/>
    </source>
</evidence>
<keyword evidence="6 11" id="KW-0472">Membrane</keyword>
<evidence type="ECO:0000256" key="11">
    <source>
        <dbReference type="SAM" id="Phobius"/>
    </source>
</evidence>
<keyword evidence="3 11" id="KW-0812">Transmembrane</keyword>
<proteinExistence type="predicted"/>
<comment type="subcellular location">
    <subcellularLocation>
        <location evidence="1">Membrane</location>
        <topology evidence="1">Multi-pass membrane protein</topology>
    </subcellularLocation>
</comment>
<evidence type="ECO:0000256" key="10">
    <source>
        <dbReference type="ARBA" id="ARBA00023303"/>
    </source>
</evidence>
<dbReference type="AlphaFoldDB" id="A0AAE0CF54"/>
<keyword evidence="10" id="KW-0407">Ion channel</keyword>
<evidence type="ECO:0000256" key="4">
    <source>
        <dbReference type="ARBA" id="ARBA00022989"/>
    </source>
</evidence>
<dbReference type="Pfam" id="PF00060">
    <property type="entry name" value="Lig_chan"/>
    <property type="match status" value="1"/>
</dbReference>
<evidence type="ECO:0000313" key="14">
    <source>
        <dbReference type="Proteomes" id="UP001190700"/>
    </source>
</evidence>
<dbReference type="EMBL" id="LGRX02024940">
    <property type="protein sequence ID" value="KAK3253233.1"/>
    <property type="molecule type" value="Genomic_DNA"/>
</dbReference>
<evidence type="ECO:0000259" key="12">
    <source>
        <dbReference type="Pfam" id="PF00060"/>
    </source>
</evidence>
<name>A0AAE0CF54_9CHLO</name>
<evidence type="ECO:0000256" key="2">
    <source>
        <dbReference type="ARBA" id="ARBA00022448"/>
    </source>
</evidence>
<keyword evidence="2" id="KW-0813">Transport</keyword>
<dbReference type="InterPro" id="IPR001320">
    <property type="entry name" value="Iontro_rcpt_C"/>
</dbReference>
<dbReference type="Gene3D" id="1.10.287.70">
    <property type="match status" value="1"/>
</dbReference>
<evidence type="ECO:0000256" key="5">
    <source>
        <dbReference type="ARBA" id="ARBA00023065"/>
    </source>
</evidence>
<organism evidence="13 14">
    <name type="scientific">Cymbomonas tetramitiformis</name>
    <dbReference type="NCBI Taxonomy" id="36881"/>
    <lineage>
        <taxon>Eukaryota</taxon>
        <taxon>Viridiplantae</taxon>
        <taxon>Chlorophyta</taxon>
        <taxon>Pyramimonadophyceae</taxon>
        <taxon>Pyramimonadales</taxon>
        <taxon>Pyramimonadaceae</taxon>
        <taxon>Cymbomonas</taxon>
    </lineage>
</organism>
<feature type="transmembrane region" description="Helical" evidence="11">
    <location>
        <begin position="370"/>
        <end position="389"/>
    </location>
</feature>
<accession>A0AAE0CF54</accession>
<dbReference type="SUPFAM" id="SSF53850">
    <property type="entry name" value="Periplasmic binding protein-like II"/>
    <property type="match status" value="1"/>
</dbReference>
<evidence type="ECO:0000313" key="13">
    <source>
        <dbReference type="EMBL" id="KAK3253233.1"/>
    </source>
</evidence>
<keyword evidence="8" id="KW-0325">Glycoprotein</keyword>
<evidence type="ECO:0000256" key="1">
    <source>
        <dbReference type="ARBA" id="ARBA00004141"/>
    </source>
</evidence>
<feature type="transmembrane region" description="Helical" evidence="11">
    <location>
        <begin position="110"/>
        <end position="130"/>
    </location>
</feature>
<evidence type="ECO:0000256" key="3">
    <source>
        <dbReference type="ARBA" id="ARBA00022692"/>
    </source>
</evidence>
<protein>
    <recommendedName>
        <fullName evidence="12">Ionotropic glutamate receptor C-terminal domain-containing protein</fullName>
    </recommendedName>
</protein>
<evidence type="ECO:0000256" key="9">
    <source>
        <dbReference type="ARBA" id="ARBA00023286"/>
    </source>
</evidence>
<reference evidence="13 14" key="1">
    <citation type="journal article" date="2015" name="Genome Biol. Evol.">
        <title>Comparative Genomics of a Bacterivorous Green Alga Reveals Evolutionary Causalities and Consequences of Phago-Mixotrophic Mode of Nutrition.</title>
        <authorList>
            <person name="Burns J.A."/>
            <person name="Paasch A."/>
            <person name="Narechania A."/>
            <person name="Kim E."/>
        </authorList>
    </citation>
    <scope>NUCLEOTIDE SEQUENCE [LARGE SCALE GENOMIC DNA]</scope>
    <source>
        <strain evidence="13 14">PLY_AMNH</strain>
    </source>
</reference>
<keyword evidence="4 11" id="KW-1133">Transmembrane helix</keyword>
<dbReference type="PANTHER" id="PTHR18966">
    <property type="entry name" value="IONOTROPIC GLUTAMATE RECEPTOR"/>
    <property type="match status" value="1"/>
</dbReference>
<keyword evidence="5" id="KW-0406">Ion transport</keyword>
<gene>
    <name evidence="13" type="ORF">CYMTET_37508</name>
</gene>
<keyword evidence="14" id="KW-1185">Reference proteome</keyword>
<sequence>MVSCGDTREEYSGYEIELWKMGVKDFTQGDDSAFPYEFTCWPWTAMLEEAVSPDTVCDFVVAGVSRLGDMEDSEDVQWSWTTYRSGFSILTLEQSQQSTDYFSMFAPFDFHVWLLFISTSAFMGVLIWLADFILGYHNLEGHGLGGYVPDHYTYPKKFLHGLYEALWVGLRSGVGFDPPNPVSLAARTVAYGYHFVNQIVLSLYTANLASILTTNRLKSGIESWKDLQRATVAAHDAEQAVILSHLGINTVGYVWETDEDEELMIQDLRAGKVDAFIIDTPFAHATAANVCDLRVVDKQQMLVSHAVAFLNRTSLDQFGFSLEIFNRFLERMYKQGVIEDLDERFIQQGSCGDDGTEEEDTEQVHLDDVAGLWLLLCASILMSAMLLCVRHRSRLKLRMSRISRAESSKTIDKAYTHEEFSTPTLTNNYIPSDETPRWQGVDDKESQAISVFDAIKSSRDLKDLSERVQGFESRLDEAMTDMQAMMQAMALQQKQFGDHLLKLREEMRDLKRCVLLCFVEAVSLVQLVAAKCSLVPGTTGAIRIGGGVAPSVRCQEVERMRV</sequence>
<evidence type="ECO:0000256" key="8">
    <source>
        <dbReference type="ARBA" id="ARBA00023180"/>
    </source>
</evidence>
<evidence type="ECO:0000256" key="6">
    <source>
        <dbReference type="ARBA" id="ARBA00023136"/>
    </source>
</evidence>
<dbReference type="GO" id="GO:0015276">
    <property type="term" value="F:ligand-gated monoatomic ion channel activity"/>
    <property type="evidence" value="ECO:0007669"/>
    <property type="project" value="InterPro"/>
</dbReference>
<keyword evidence="7" id="KW-0675">Receptor</keyword>
<dbReference type="Proteomes" id="UP001190700">
    <property type="component" value="Unassembled WGS sequence"/>
</dbReference>
<comment type="caution">
    <text evidence="13">The sequence shown here is derived from an EMBL/GenBank/DDBJ whole genome shotgun (WGS) entry which is preliminary data.</text>
</comment>